<keyword evidence="2" id="KW-1185">Reference proteome</keyword>
<name>A0A239KQP3_EKHLU</name>
<organism evidence="1 2">
    <name type="scientific">Ekhidna lutea</name>
    <dbReference type="NCBI Taxonomy" id="447679"/>
    <lineage>
        <taxon>Bacteria</taxon>
        <taxon>Pseudomonadati</taxon>
        <taxon>Bacteroidota</taxon>
        <taxon>Cytophagia</taxon>
        <taxon>Cytophagales</taxon>
        <taxon>Reichenbachiellaceae</taxon>
        <taxon>Ekhidna</taxon>
    </lineage>
</organism>
<dbReference type="EMBL" id="FZPD01000004">
    <property type="protein sequence ID" value="SNT19869.1"/>
    <property type="molecule type" value="Genomic_DNA"/>
</dbReference>
<dbReference type="Proteomes" id="UP000198393">
    <property type="component" value="Unassembled WGS sequence"/>
</dbReference>
<evidence type="ECO:0000313" key="1">
    <source>
        <dbReference type="EMBL" id="SNT19869.1"/>
    </source>
</evidence>
<dbReference type="OrthoDB" id="964744at2"/>
<sequence>MKKLLGVLLLGLFILSGCNNDDEKNVDLTADDAKALVNNSADKLGDDVVSLVESDGAQAVIDFANLLEGSAVIGGRVSEKEWTKGRLNLIIQYFVNGPAARTSNDDVTSLEDIQGLYEWNPEIGDFDKAESEFFIVKFPTEGSETNNAELKISALEFVKITEDHGEYVDEYYLPSIIVGYVKVDETTVIELDFEVNWSSVGAPEKAEVSLFVSPFNFELSFDDTFAQKSSILSSISISDELIVAIDLSVEFESAEKEEPVYFEGSVTYRDLKIGGDVDVRDLPEDADPNDFINLALFSGDTKVGDIVFELEEIEPGFEDYVAYVEYSDGTKENLEDILEPVLQEIEETFEEFED</sequence>
<reference evidence="1 2" key="1">
    <citation type="submission" date="2017-06" db="EMBL/GenBank/DDBJ databases">
        <authorList>
            <person name="Kim H.J."/>
            <person name="Triplett B.A."/>
        </authorList>
    </citation>
    <scope>NUCLEOTIDE SEQUENCE [LARGE SCALE GENOMIC DNA]</scope>
    <source>
        <strain evidence="1 2">DSM 19307</strain>
    </source>
</reference>
<proteinExistence type="predicted"/>
<dbReference type="PROSITE" id="PS51257">
    <property type="entry name" value="PROKAR_LIPOPROTEIN"/>
    <property type="match status" value="1"/>
</dbReference>
<evidence type="ECO:0000313" key="2">
    <source>
        <dbReference type="Proteomes" id="UP000198393"/>
    </source>
</evidence>
<gene>
    <name evidence="1" type="ORF">SAMN05421640_2807</name>
</gene>
<dbReference type="RefSeq" id="WP_089357485.1">
    <property type="nucleotide sequence ID" value="NZ_FZPD01000004.1"/>
</dbReference>
<protein>
    <submittedName>
        <fullName evidence="1">Uncharacterized protein</fullName>
    </submittedName>
</protein>
<dbReference type="AlphaFoldDB" id="A0A239KQP3"/>
<accession>A0A239KQP3</accession>